<evidence type="ECO:0000259" key="1">
    <source>
        <dbReference type="PROSITE" id="PS50828"/>
    </source>
</evidence>
<comment type="caution">
    <text evidence="2">The sequence shown here is derived from an EMBL/GenBank/DDBJ whole genome shotgun (WGS) entry which is preliminary data.</text>
</comment>
<feature type="domain" description="Smr" evidence="1">
    <location>
        <begin position="27"/>
        <end position="101"/>
    </location>
</feature>
<evidence type="ECO:0000313" key="3">
    <source>
        <dbReference type="Proteomes" id="UP001527925"/>
    </source>
</evidence>
<keyword evidence="3" id="KW-1185">Reference proteome</keyword>
<dbReference type="SMART" id="SM00463">
    <property type="entry name" value="SMR"/>
    <property type="match status" value="1"/>
</dbReference>
<sequence>MRDASDRAARLQLAANAAKHRRDPNVLDLHKLTVAEARRAAAEFAALWAAAPRTARTLKVIVGAGHHSEAGPRLKAAVSAHLVRLGWRVEPGGNGWFYLRP</sequence>
<name>A0ABR4MWG1_9FUNG</name>
<accession>A0ABR4MWG1</accession>
<dbReference type="PANTHER" id="PTHR46535">
    <property type="entry name" value="NEDD4-BINDING PROTEIN 2"/>
    <property type="match status" value="1"/>
</dbReference>
<dbReference type="InterPro" id="IPR036063">
    <property type="entry name" value="Smr_dom_sf"/>
</dbReference>
<dbReference type="Gene3D" id="3.30.1370.110">
    <property type="match status" value="1"/>
</dbReference>
<dbReference type="Pfam" id="PF01713">
    <property type="entry name" value="Smr"/>
    <property type="match status" value="1"/>
</dbReference>
<dbReference type="PANTHER" id="PTHR46535:SF1">
    <property type="entry name" value="NEDD4-BINDING PROTEIN 2"/>
    <property type="match status" value="1"/>
</dbReference>
<dbReference type="SUPFAM" id="SSF160443">
    <property type="entry name" value="SMR domain-like"/>
    <property type="match status" value="1"/>
</dbReference>
<proteinExistence type="predicted"/>
<dbReference type="InterPro" id="IPR002625">
    <property type="entry name" value="Smr_dom"/>
</dbReference>
<dbReference type="EMBL" id="JADGIZ020000097">
    <property type="protein sequence ID" value="KAL2911608.1"/>
    <property type="molecule type" value="Genomic_DNA"/>
</dbReference>
<protein>
    <recommendedName>
        <fullName evidence="1">Smr domain-containing protein</fullName>
    </recommendedName>
</protein>
<dbReference type="PROSITE" id="PS50828">
    <property type="entry name" value="SMR"/>
    <property type="match status" value="1"/>
</dbReference>
<gene>
    <name evidence="2" type="ORF">HK105_208947</name>
</gene>
<organism evidence="2 3">
    <name type="scientific">Polyrhizophydium stewartii</name>
    <dbReference type="NCBI Taxonomy" id="2732419"/>
    <lineage>
        <taxon>Eukaryota</taxon>
        <taxon>Fungi</taxon>
        <taxon>Fungi incertae sedis</taxon>
        <taxon>Chytridiomycota</taxon>
        <taxon>Chytridiomycota incertae sedis</taxon>
        <taxon>Chytridiomycetes</taxon>
        <taxon>Rhizophydiales</taxon>
        <taxon>Rhizophydiales incertae sedis</taxon>
        <taxon>Polyrhizophydium</taxon>
    </lineage>
</organism>
<reference evidence="2 3" key="1">
    <citation type="submission" date="2023-09" db="EMBL/GenBank/DDBJ databases">
        <title>Pangenome analysis of Batrachochytrium dendrobatidis and related Chytrids.</title>
        <authorList>
            <person name="Yacoub M.N."/>
            <person name="Stajich J.E."/>
            <person name="James T.Y."/>
        </authorList>
    </citation>
    <scope>NUCLEOTIDE SEQUENCE [LARGE SCALE GENOMIC DNA]</scope>
    <source>
        <strain evidence="2 3">JEL0888</strain>
    </source>
</reference>
<evidence type="ECO:0000313" key="2">
    <source>
        <dbReference type="EMBL" id="KAL2911608.1"/>
    </source>
</evidence>
<dbReference type="InterPro" id="IPR052772">
    <property type="entry name" value="Endo/PolyKinase_Domain-Protein"/>
</dbReference>
<dbReference type="Proteomes" id="UP001527925">
    <property type="component" value="Unassembled WGS sequence"/>
</dbReference>